<feature type="transmembrane region" description="Helical" evidence="8">
    <location>
        <begin position="389"/>
        <end position="407"/>
    </location>
</feature>
<dbReference type="InterPro" id="IPR024989">
    <property type="entry name" value="MFS_assoc_dom"/>
</dbReference>
<evidence type="ECO:0000313" key="11">
    <source>
        <dbReference type="Proteomes" id="UP000034832"/>
    </source>
</evidence>
<evidence type="ECO:0000256" key="6">
    <source>
        <dbReference type="ARBA" id="ARBA00022989"/>
    </source>
</evidence>
<dbReference type="Gene3D" id="1.20.1250.20">
    <property type="entry name" value="MFS general substrate transporter like domains"/>
    <property type="match status" value="2"/>
</dbReference>
<proteinExistence type="predicted"/>
<evidence type="ECO:0000256" key="2">
    <source>
        <dbReference type="ARBA" id="ARBA00022448"/>
    </source>
</evidence>
<feature type="transmembrane region" description="Helical" evidence="8">
    <location>
        <begin position="300"/>
        <end position="318"/>
    </location>
</feature>
<reference evidence="10" key="1">
    <citation type="submission" date="2019-04" db="EMBL/GenBank/DDBJ databases">
        <title>Whole genome sequencing of cave bacteria.</title>
        <authorList>
            <person name="Gan H.M."/>
            <person name="Barton H."/>
            <person name="Savka M.A."/>
        </authorList>
    </citation>
    <scope>NUCLEOTIDE SEQUENCE [LARGE SCALE GENOMIC DNA]</scope>
    <source>
        <strain evidence="10">LC387</strain>
    </source>
</reference>
<dbReference type="PANTHER" id="PTHR23522:SF10">
    <property type="entry name" value="3-PHENYLPROPIONIC ACID TRANSPORTER-RELATED"/>
    <property type="match status" value="1"/>
</dbReference>
<evidence type="ECO:0000259" key="9">
    <source>
        <dbReference type="Pfam" id="PF12832"/>
    </source>
</evidence>
<accession>A0A4U6BPU9</accession>
<evidence type="ECO:0000313" key="10">
    <source>
        <dbReference type="EMBL" id="TKT72432.1"/>
    </source>
</evidence>
<feature type="transmembrane region" description="Helical" evidence="8">
    <location>
        <begin position="324"/>
        <end position="348"/>
    </location>
</feature>
<gene>
    <name evidence="10" type="ORF">YH63_013890</name>
</gene>
<evidence type="ECO:0000256" key="7">
    <source>
        <dbReference type="ARBA" id="ARBA00023136"/>
    </source>
</evidence>
<evidence type="ECO:0000256" key="5">
    <source>
        <dbReference type="ARBA" id="ARBA00022692"/>
    </source>
</evidence>
<evidence type="ECO:0000256" key="4">
    <source>
        <dbReference type="ARBA" id="ARBA00022519"/>
    </source>
</evidence>
<keyword evidence="2" id="KW-0813">Transport</keyword>
<evidence type="ECO:0000256" key="3">
    <source>
        <dbReference type="ARBA" id="ARBA00022475"/>
    </source>
</evidence>
<feature type="transmembrane region" description="Helical" evidence="8">
    <location>
        <begin position="360"/>
        <end position="383"/>
    </location>
</feature>
<dbReference type="AlphaFoldDB" id="A0A4U6BPU9"/>
<feature type="transmembrane region" description="Helical" evidence="8">
    <location>
        <begin position="132"/>
        <end position="149"/>
    </location>
</feature>
<dbReference type="GO" id="GO:0005886">
    <property type="term" value="C:plasma membrane"/>
    <property type="evidence" value="ECO:0007669"/>
    <property type="project" value="UniProtKB-SubCell"/>
</dbReference>
<dbReference type="PIRSF" id="PIRSF004925">
    <property type="entry name" value="HcaT"/>
    <property type="match status" value="1"/>
</dbReference>
<sequence>MSRYAEHALNIHQHEPRRIAIPLLTRESQKHPAGQSVARRFAMRISLFYASTFGIIGVHLPFFPIWLKAIGIDVSWIGVITAAPSLSRFTILPFVTATAERRQVLRGTMIGLAFATATGFAILGLLRDPLTILIVYAVIACLWTPLSPLTDGYALKGVTRYGLDYGRMRLWGSASFVVFALVAGLLLQRIEAQNLIWIIVALAFLSAFVGLGIVPLNAPAVEAPLQGKTHSLLRSPQFLAIIGASALIQGSHAAYFGFASITWQNAGLGGFTIAVLWSLGVIAEIVVFAISPRFTLSPQVLVLIGAASGVLRWVITAQEPRIEILAVVQLMHGLTFGITQVGVVALIVRSVPHHVIASAQGYMVATQGATTSLTMICSGLIYARVGEGVYYAMAAMALAGGIVMALARKRLDAHHAVLD</sequence>
<feature type="transmembrane region" description="Helical" evidence="8">
    <location>
        <begin position="238"/>
        <end position="261"/>
    </location>
</feature>
<dbReference type="NCBIfam" id="NF037955">
    <property type="entry name" value="mfs"/>
    <property type="match status" value="1"/>
</dbReference>
<dbReference type="InterPro" id="IPR026032">
    <property type="entry name" value="HcaT-like"/>
</dbReference>
<dbReference type="PANTHER" id="PTHR23522">
    <property type="entry name" value="BLL5896 PROTEIN"/>
    <property type="match status" value="1"/>
</dbReference>
<dbReference type="Proteomes" id="UP000034832">
    <property type="component" value="Unassembled WGS sequence"/>
</dbReference>
<dbReference type="SUPFAM" id="SSF103473">
    <property type="entry name" value="MFS general substrate transporter"/>
    <property type="match status" value="1"/>
</dbReference>
<keyword evidence="4" id="KW-0997">Cell inner membrane</keyword>
<organism evidence="10 11">
    <name type="scientific">Afipia massiliensis</name>
    <dbReference type="NCBI Taxonomy" id="211460"/>
    <lineage>
        <taxon>Bacteria</taxon>
        <taxon>Pseudomonadati</taxon>
        <taxon>Pseudomonadota</taxon>
        <taxon>Alphaproteobacteria</taxon>
        <taxon>Hyphomicrobiales</taxon>
        <taxon>Nitrobacteraceae</taxon>
        <taxon>Afipia</taxon>
    </lineage>
</organism>
<feature type="transmembrane region" description="Helical" evidence="8">
    <location>
        <begin position="107"/>
        <end position="126"/>
    </location>
</feature>
<keyword evidence="6 8" id="KW-1133">Transmembrane helix</keyword>
<keyword evidence="5 8" id="KW-0812">Transmembrane</keyword>
<evidence type="ECO:0000256" key="8">
    <source>
        <dbReference type="SAM" id="Phobius"/>
    </source>
</evidence>
<feature type="transmembrane region" description="Helical" evidence="8">
    <location>
        <begin position="47"/>
        <end position="67"/>
    </location>
</feature>
<keyword evidence="11" id="KW-1185">Reference proteome</keyword>
<dbReference type="EMBL" id="LBIA02000001">
    <property type="protein sequence ID" value="TKT72432.1"/>
    <property type="molecule type" value="Genomic_DNA"/>
</dbReference>
<comment type="caution">
    <text evidence="10">The sequence shown here is derived from an EMBL/GenBank/DDBJ whole genome shotgun (WGS) entry which is preliminary data.</text>
</comment>
<comment type="subcellular location">
    <subcellularLocation>
        <location evidence="1">Cell inner membrane</location>
        <topology evidence="1">Multi-pass membrane protein</topology>
    </subcellularLocation>
</comment>
<keyword evidence="3" id="KW-1003">Cell membrane</keyword>
<feature type="domain" description="Major facilitator superfamily associated" evidence="9">
    <location>
        <begin position="43"/>
        <end position="387"/>
    </location>
</feature>
<evidence type="ECO:0000256" key="1">
    <source>
        <dbReference type="ARBA" id="ARBA00004429"/>
    </source>
</evidence>
<feature type="transmembrane region" description="Helical" evidence="8">
    <location>
        <begin position="170"/>
        <end position="190"/>
    </location>
</feature>
<dbReference type="InterPro" id="IPR036259">
    <property type="entry name" value="MFS_trans_sf"/>
</dbReference>
<dbReference type="GO" id="GO:0015528">
    <property type="term" value="F:lactose:proton symporter activity"/>
    <property type="evidence" value="ECO:0007669"/>
    <property type="project" value="TreeGrafter"/>
</dbReference>
<dbReference type="GO" id="GO:0030395">
    <property type="term" value="F:lactose binding"/>
    <property type="evidence" value="ECO:0007669"/>
    <property type="project" value="TreeGrafter"/>
</dbReference>
<protein>
    <submittedName>
        <fullName evidence="10">MFS transporter</fullName>
    </submittedName>
</protein>
<dbReference type="STRING" id="211460.YH63_05125"/>
<feature type="transmembrane region" description="Helical" evidence="8">
    <location>
        <begin position="196"/>
        <end position="218"/>
    </location>
</feature>
<dbReference type="Pfam" id="PF12832">
    <property type="entry name" value="MFS_1_like"/>
    <property type="match status" value="1"/>
</dbReference>
<name>A0A4U6BPU9_9BRAD</name>
<dbReference type="OrthoDB" id="9150135at2"/>
<feature type="transmembrane region" description="Helical" evidence="8">
    <location>
        <begin position="267"/>
        <end position="288"/>
    </location>
</feature>
<keyword evidence="7 8" id="KW-0472">Membrane</keyword>